<keyword evidence="1" id="KW-0472">Membrane</keyword>
<feature type="transmembrane region" description="Helical" evidence="1">
    <location>
        <begin position="89"/>
        <end position="110"/>
    </location>
</feature>
<dbReference type="Proteomes" id="UP000247476">
    <property type="component" value="Unassembled WGS sequence"/>
</dbReference>
<feature type="transmembrane region" description="Helical" evidence="1">
    <location>
        <begin position="169"/>
        <end position="189"/>
    </location>
</feature>
<dbReference type="AlphaFoldDB" id="A0A2V5JYY3"/>
<comment type="caution">
    <text evidence="2">The sequence shown here is derived from an EMBL/GenBank/DDBJ whole genome shotgun (WGS) entry which is preliminary data.</text>
</comment>
<dbReference type="OrthoDB" id="2579188at2"/>
<evidence type="ECO:0000313" key="2">
    <source>
        <dbReference type="EMBL" id="PYI52129.1"/>
    </source>
</evidence>
<accession>A0A2V5JYY3</accession>
<organism evidence="2 3">
    <name type="scientific">Paenibacillus flagellatus</name>
    <dbReference type="NCBI Taxonomy" id="2211139"/>
    <lineage>
        <taxon>Bacteria</taxon>
        <taxon>Bacillati</taxon>
        <taxon>Bacillota</taxon>
        <taxon>Bacilli</taxon>
        <taxon>Bacillales</taxon>
        <taxon>Paenibacillaceae</taxon>
        <taxon>Paenibacillus</taxon>
    </lineage>
</organism>
<gene>
    <name evidence="2" type="ORF">DLM86_21865</name>
</gene>
<keyword evidence="1" id="KW-1133">Transmembrane helix</keyword>
<protein>
    <submittedName>
        <fullName evidence="2">Uncharacterized protein</fullName>
    </submittedName>
</protein>
<reference evidence="2 3" key="1">
    <citation type="submission" date="2018-05" db="EMBL/GenBank/DDBJ databases">
        <title>Paenibacillus flagellatus sp. nov., isolated from selenium mineral soil.</title>
        <authorList>
            <person name="Dai X."/>
        </authorList>
    </citation>
    <scope>NUCLEOTIDE SEQUENCE [LARGE SCALE GENOMIC DNA]</scope>
    <source>
        <strain evidence="2 3">DXL2</strain>
    </source>
</reference>
<evidence type="ECO:0000313" key="3">
    <source>
        <dbReference type="Proteomes" id="UP000247476"/>
    </source>
</evidence>
<keyword evidence="3" id="KW-1185">Reference proteome</keyword>
<dbReference type="RefSeq" id="WP_110842200.1">
    <property type="nucleotide sequence ID" value="NZ_QJVJ01000010.1"/>
</dbReference>
<evidence type="ECO:0000256" key="1">
    <source>
        <dbReference type="SAM" id="Phobius"/>
    </source>
</evidence>
<sequence length="219" mass="23124">MPIVPVQRIVSRTNNVTTAPTVAEAVALLSGGAANVVDVGNAAAGLYPQLAKFAGDNNPVFASSPDPQVLWSQPTFVPGERRAFATVSLPIPVLLALGLTANFIISMAVFSDNAVEARIQSFSNALLSLPIIPTPNVLNAPLTAGNIANPDASMTVDNAFPYNWQNIRFYTIPVNLSGIALLSSVSFLFTFDVLNYVSNGALNTAGLSFIIDIYQETLV</sequence>
<name>A0A2V5JYY3_9BACL</name>
<keyword evidence="1" id="KW-0812">Transmembrane</keyword>
<dbReference type="EMBL" id="QJVJ01000010">
    <property type="protein sequence ID" value="PYI52129.1"/>
    <property type="molecule type" value="Genomic_DNA"/>
</dbReference>
<proteinExistence type="predicted"/>